<evidence type="ECO:0000256" key="5">
    <source>
        <dbReference type="PIRNR" id="PIRNR000185"/>
    </source>
</evidence>
<dbReference type="GO" id="GO:0000166">
    <property type="term" value="F:nucleotide binding"/>
    <property type="evidence" value="ECO:0007669"/>
    <property type="project" value="UniProtKB-KW"/>
</dbReference>
<dbReference type="FunFam" id="3.40.50.10860:FF:000002">
    <property type="entry name" value="Glutamate dehydrogenase"/>
    <property type="match status" value="1"/>
</dbReference>
<sequence>MSYVDEVMQRVVEKNPSEKEFHQAVKEVLDSLRVVIEKNEEKYRKDALLERITEPERVISFRIPWVDDKGQVQVNRGFRVQFNSAIGPYKGGLRLHPSVNQGIIKFLGFEQIFKNSLTGLPIGGGKGGSDFDPKGKSDREIMAFCQSFMTELHKYIGADTDVPAGDIGVGGREIGYLYGQYKRLTGLYEGVLTGKGLTYGGSLARTEATGYGLVYMLDEMLKANGKAIAGSTVVISGSGNVAIYATQKAQQLGAKVVALSDSNGYVYDKDGIDLDLVREIKEVRRGRIKEYVEARPGAVYTEGKGIWTVPCDIALPCATQNELGLEDAKALKANGCYAVAEGANMPSTREATDFFQENGMLFMPGKAANAGGVATSALEMSQNSQRLSWSFEEVDAKLHEIMIGIFKKVDEASKRYGLEGNYVAGANIAGFEKVVEAMNAQGVV</sequence>
<dbReference type="Proteomes" id="UP000292927">
    <property type="component" value="Unassembled WGS sequence"/>
</dbReference>
<dbReference type="FunFam" id="1.10.285.10:FF:000001">
    <property type="entry name" value="Glutamate dehydrogenase"/>
    <property type="match status" value="1"/>
</dbReference>
<proteinExistence type="inferred from homology"/>
<protein>
    <recommendedName>
        <fullName evidence="3 5">Glutamate dehydrogenase</fullName>
    </recommendedName>
</protein>
<evidence type="ECO:0000256" key="8">
    <source>
        <dbReference type="PIRSR" id="PIRSR000185-3"/>
    </source>
</evidence>
<comment type="similarity">
    <text evidence="1 5 9">Belongs to the Glu/Leu/Phe/Val dehydrogenases family.</text>
</comment>
<dbReference type="PANTHER" id="PTHR43571:SF1">
    <property type="entry name" value="NADP-SPECIFIC GLUTAMATE DEHYDROGENASE 1-RELATED"/>
    <property type="match status" value="1"/>
</dbReference>
<dbReference type="InterPro" id="IPR036291">
    <property type="entry name" value="NAD(P)-bd_dom_sf"/>
</dbReference>
<evidence type="ECO:0000256" key="2">
    <source>
        <dbReference type="ARBA" id="ARBA00011643"/>
    </source>
</evidence>
<dbReference type="EMBL" id="SGXF01000001">
    <property type="protein sequence ID" value="RZT02632.1"/>
    <property type="molecule type" value="Genomic_DNA"/>
</dbReference>
<dbReference type="SUPFAM" id="SSF51735">
    <property type="entry name" value="NAD(P)-binding Rossmann-fold domains"/>
    <property type="match status" value="1"/>
</dbReference>
<dbReference type="PIRSF" id="PIRSF000185">
    <property type="entry name" value="Glu_DH"/>
    <property type="match status" value="1"/>
</dbReference>
<dbReference type="Gene3D" id="3.40.50.10860">
    <property type="entry name" value="Leucine Dehydrogenase, chain A, domain 1"/>
    <property type="match status" value="1"/>
</dbReference>
<dbReference type="GO" id="GO:0005829">
    <property type="term" value="C:cytosol"/>
    <property type="evidence" value="ECO:0007669"/>
    <property type="project" value="TreeGrafter"/>
</dbReference>
<comment type="subunit">
    <text evidence="2">Homohexamer.</text>
</comment>
<evidence type="ECO:0000256" key="4">
    <source>
        <dbReference type="ARBA" id="ARBA00023002"/>
    </source>
</evidence>
<feature type="domain" description="Glutamate/phenylalanine/leucine/valine/L-tryptophan dehydrogenase C-terminal" evidence="10">
    <location>
        <begin position="202"/>
        <end position="442"/>
    </location>
</feature>
<dbReference type="PROSITE" id="PS00074">
    <property type="entry name" value="GLFV_DEHYDROGENASE"/>
    <property type="match status" value="1"/>
</dbReference>
<dbReference type="PRINTS" id="PR00082">
    <property type="entry name" value="GLFDHDRGNASE"/>
</dbReference>
<feature type="active site" description="Proton donor" evidence="6">
    <location>
        <position position="126"/>
    </location>
</feature>
<dbReference type="InterPro" id="IPR006096">
    <property type="entry name" value="Glu/Leu/Phe/Val/Trp_DH_C"/>
</dbReference>
<evidence type="ECO:0000256" key="9">
    <source>
        <dbReference type="RuleBase" id="RU004417"/>
    </source>
</evidence>
<keyword evidence="12" id="KW-1185">Reference proteome</keyword>
<dbReference type="OrthoDB" id="9803297at2"/>
<evidence type="ECO:0000256" key="3">
    <source>
        <dbReference type="ARBA" id="ARBA00012896"/>
    </source>
</evidence>
<feature type="binding site" evidence="7">
    <location>
        <position position="240"/>
    </location>
    <ligand>
        <name>NAD(+)</name>
        <dbReference type="ChEBI" id="CHEBI:57540"/>
    </ligand>
</feature>
<feature type="site" description="Important for catalysis" evidence="8">
    <location>
        <position position="166"/>
    </location>
</feature>
<feature type="binding site" evidence="7">
    <location>
        <position position="376"/>
    </location>
    <ligand>
        <name>substrate</name>
    </ligand>
</feature>
<evidence type="ECO:0000256" key="7">
    <source>
        <dbReference type="PIRSR" id="PIRSR000185-2"/>
    </source>
</evidence>
<evidence type="ECO:0000256" key="1">
    <source>
        <dbReference type="ARBA" id="ARBA00006382"/>
    </source>
</evidence>
<dbReference type="Gene3D" id="1.10.285.10">
    <property type="entry name" value="Glutamate Dehydrogenase, chain A, domain 3"/>
    <property type="match status" value="2"/>
</dbReference>
<dbReference type="FunFam" id="3.40.50.720:FF:000030">
    <property type="entry name" value="Glutamate dehydrogenase"/>
    <property type="match status" value="1"/>
</dbReference>
<evidence type="ECO:0000313" key="11">
    <source>
        <dbReference type="EMBL" id="RZT02632.1"/>
    </source>
</evidence>
<gene>
    <name evidence="11" type="ORF">EV209_0754</name>
</gene>
<feature type="binding site" evidence="7">
    <location>
        <position position="209"/>
    </location>
    <ligand>
        <name>NAD(+)</name>
        <dbReference type="ChEBI" id="CHEBI:57540"/>
    </ligand>
</feature>
<dbReference type="Gene3D" id="3.40.50.720">
    <property type="entry name" value="NAD(P)-binding Rossmann-like Domain"/>
    <property type="match status" value="1"/>
</dbReference>
<evidence type="ECO:0000256" key="6">
    <source>
        <dbReference type="PIRSR" id="PIRSR000185-1"/>
    </source>
</evidence>
<keyword evidence="4 5" id="KW-0560">Oxidoreductase</keyword>
<keyword evidence="7" id="KW-0520">NAD</keyword>
<dbReference type="CDD" id="cd05313">
    <property type="entry name" value="NAD_bind_2_Glu_DH"/>
    <property type="match status" value="1"/>
</dbReference>
<dbReference type="GO" id="GO:0004354">
    <property type="term" value="F:glutamate dehydrogenase (NADP+) activity"/>
    <property type="evidence" value="ECO:0007669"/>
    <property type="project" value="TreeGrafter"/>
</dbReference>
<dbReference type="SMART" id="SM00839">
    <property type="entry name" value="ELFV_dehydrog"/>
    <property type="match status" value="1"/>
</dbReference>
<accession>A0A4Q7PNU6</accession>
<feature type="binding site" evidence="7">
    <location>
        <position position="165"/>
    </location>
    <ligand>
        <name>substrate</name>
    </ligand>
</feature>
<feature type="binding site" evidence="7">
    <location>
        <position position="90"/>
    </location>
    <ligand>
        <name>substrate</name>
    </ligand>
</feature>
<dbReference type="AlphaFoldDB" id="A0A4Q7PNU6"/>
<evidence type="ECO:0000313" key="12">
    <source>
        <dbReference type="Proteomes" id="UP000292927"/>
    </source>
</evidence>
<feature type="binding site" evidence="7">
    <location>
        <position position="111"/>
    </location>
    <ligand>
        <name>substrate</name>
    </ligand>
</feature>
<dbReference type="Pfam" id="PF02812">
    <property type="entry name" value="ELFV_dehydrog_N"/>
    <property type="match status" value="1"/>
</dbReference>
<dbReference type="PANTHER" id="PTHR43571">
    <property type="entry name" value="NADP-SPECIFIC GLUTAMATE DEHYDROGENASE 1-RELATED"/>
    <property type="match status" value="1"/>
</dbReference>
<dbReference type="SUPFAM" id="SSF53223">
    <property type="entry name" value="Aminoacid dehydrogenase-like, N-terminal domain"/>
    <property type="match status" value="1"/>
</dbReference>
<dbReference type="InterPro" id="IPR006097">
    <property type="entry name" value="Glu/Leu/Phe/Val/Trp_DH_dimer"/>
</dbReference>
<feature type="binding site" evidence="7">
    <location>
        <position position="114"/>
    </location>
    <ligand>
        <name>substrate</name>
    </ligand>
</feature>
<evidence type="ECO:0000259" key="10">
    <source>
        <dbReference type="SMART" id="SM00839"/>
    </source>
</evidence>
<name>A0A4Q7PNU6_9FIRM</name>
<dbReference type="RefSeq" id="WP_130433174.1">
    <property type="nucleotide sequence ID" value="NZ_SGXF01000001.1"/>
</dbReference>
<dbReference type="InterPro" id="IPR033922">
    <property type="entry name" value="NAD_bind_Glu_DH"/>
</dbReference>
<dbReference type="NCBIfam" id="NF006929">
    <property type="entry name" value="PRK09414.1"/>
    <property type="match status" value="1"/>
</dbReference>
<dbReference type="InterPro" id="IPR046346">
    <property type="entry name" value="Aminoacid_DH-like_N_sf"/>
</dbReference>
<reference evidence="11 12" key="1">
    <citation type="submission" date="2019-02" db="EMBL/GenBank/DDBJ databases">
        <title>Genomic Encyclopedia of Type Strains, Phase IV (KMG-IV): sequencing the most valuable type-strain genomes for metagenomic binning, comparative biology and taxonomic classification.</title>
        <authorList>
            <person name="Goeker M."/>
        </authorList>
    </citation>
    <scope>NUCLEOTIDE SEQUENCE [LARGE SCALE GENOMIC DNA]</scope>
    <source>
        <strain evidence="11 12">DSM 29486</strain>
    </source>
</reference>
<dbReference type="InterPro" id="IPR033524">
    <property type="entry name" value="Glu/Leu/Phe/Val_DH_AS"/>
</dbReference>
<dbReference type="GO" id="GO:0006537">
    <property type="term" value="P:glutamate biosynthetic process"/>
    <property type="evidence" value="ECO:0007669"/>
    <property type="project" value="UniProtKB-ARBA"/>
</dbReference>
<organism evidence="11 12">
    <name type="scientific">Cuneatibacter caecimuris</name>
    <dbReference type="NCBI Taxonomy" id="1796618"/>
    <lineage>
        <taxon>Bacteria</taxon>
        <taxon>Bacillati</taxon>
        <taxon>Bacillota</taxon>
        <taxon>Clostridia</taxon>
        <taxon>Lachnospirales</taxon>
        <taxon>Lachnospiraceae</taxon>
        <taxon>Cuneatibacter</taxon>
    </lineage>
</organism>
<dbReference type="InterPro" id="IPR050724">
    <property type="entry name" value="Glu_Leu_Phe_Val_DH"/>
</dbReference>
<keyword evidence="7" id="KW-0547">Nucleotide-binding</keyword>
<dbReference type="Pfam" id="PF00208">
    <property type="entry name" value="ELFV_dehydrog"/>
    <property type="match status" value="1"/>
</dbReference>
<dbReference type="InterPro" id="IPR014362">
    <property type="entry name" value="Glu_DH"/>
</dbReference>
<dbReference type="InterPro" id="IPR006095">
    <property type="entry name" value="Glu/Leu/Phe/Val/Trp_DH"/>
</dbReference>
<comment type="caution">
    <text evidence="11">The sequence shown here is derived from an EMBL/GenBank/DDBJ whole genome shotgun (WGS) entry which is preliminary data.</text>
</comment>